<feature type="region of interest" description="Disordered" evidence="6">
    <location>
        <begin position="199"/>
        <end position="229"/>
    </location>
</feature>
<dbReference type="Pfam" id="PF04636">
    <property type="entry name" value="PA26"/>
    <property type="match status" value="1"/>
</dbReference>
<dbReference type="AlphaFoldDB" id="A0A8C0XJA5"/>
<dbReference type="SUPFAM" id="SSF69118">
    <property type="entry name" value="AhpD-like"/>
    <property type="match status" value="1"/>
</dbReference>
<dbReference type="PANTHER" id="PTHR12474">
    <property type="entry name" value="P53 REGULATED PA26 NUCLEAR PROTEIN SESTRIN"/>
    <property type="match status" value="1"/>
</dbReference>
<evidence type="ECO:0000256" key="4">
    <source>
        <dbReference type="ARBA" id="ARBA00023002"/>
    </source>
</evidence>
<name>A0A8C0XJA5_CASCN</name>
<dbReference type="InterPro" id="IPR006730">
    <property type="entry name" value="Sestrin"/>
</dbReference>
<protein>
    <recommendedName>
        <fullName evidence="8">Sestrin-2</fullName>
    </recommendedName>
</protein>
<organism evidence="7">
    <name type="scientific">Castor canadensis</name>
    <name type="common">American beaver</name>
    <dbReference type="NCBI Taxonomy" id="51338"/>
    <lineage>
        <taxon>Eukaryota</taxon>
        <taxon>Metazoa</taxon>
        <taxon>Chordata</taxon>
        <taxon>Craniata</taxon>
        <taxon>Vertebrata</taxon>
        <taxon>Euteleostomi</taxon>
        <taxon>Mammalia</taxon>
        <taxon>Eutheria</taxon>
        <taxon>Euarchontoglires</taxon>
        <taxon>Glires</taxon>
        <taxon>Rodentia</taxon>
        <taxon>Castorimorpha</taxon>
        <taxon>Castoridae</taxon>
        <taxon>Castor</taxon>
    </lineage>
</organism>
<dbReference type="GO" id="GO:1990253">
    <property type="term" value="P:cellular response to leucine starvation"/>
    <property type="evidence" value="ECO:0007669"/>
    <property type="project" value="TreeGrafter"/>
</dbReference>
<evidence type="ECO:0000256" key="3">
    <source>
        <dbReference type="ARBA" id="ARBA00022490"/>
    </source>
</evidence>
<dbReference type="GO" id="GO:1904262">
    <property type="term" value="P:negative regulation of TORC1 signaling"/>
    <property type="evidence" value="ECO:0007669"/>
    <property type="project" value="TreeGrafter"/>
</dbReference>
<comment type="similarity">
    <text evidence="2">Belongs to the sestrin family.</text>
</comment>
<proteinExistence type="inferred from homology"/>
<dbReference type="Ensembl" id="ENSCCNT00000034737.1">
    <property type="protein sequence ID" value="ENSCCNP00000027442.1"/>
    <property type="gene ID" value="ENSCCNG00000026532.1"/>
</dbReference>
<evidence type="ECO:0008006" key="8">
    <source>
        <dbReference type="Google" id="ProtNLM"/>
    </source>
</evidence>
<reference evidence="7" key="1">
    <citation type="submission" date="2023-09" db="UniProtKB">
        <authorList>
            <consortium name="Ensembl"/>
        </authorList>
    </citation>
    <scope>IDENTIFICATION</scope>
</reference>
<dbReference type="InterPro" id="IPR029032">
    <property type="entry name" value="AhpD-like"/>
</dbReference>
<comment type="subcellular location">
    <subcellularLocation>
        <location evidence="1">Cytoplasm</location>
    </subcellularLocation>
</comment>
<feature type="compositionally biased region" description="Low complexity" evidence="6">
    <location>
        <begin position="213"/>
        <end position="229"/>
    </location>
</feature>
<evidence type="ECO:0000256" key="5">
    <source>
        <dbReference type="ARBA" id="ARBA00049242"/>
    </source>
</evidence>
<keyword evidence="3" id="KW-0963">Cytoplasm</keyword>
<dbReference type="GO" id="GO:0051896">
    <property type="term" value="P:regulation of phosphatidylinositol 3-kinase/protein kinase B signal transduction"/>
    <property type="evidence" value="ECO:0007669"/>
    <property type="project" value="UniProtKB-ARBA"/>
</dbReference>
<gene>
    <name evidence="7" type="primary">Sesn2</name>
</gene>
<dbReference type="GO" id="GO:0016239">
    <property type="term" value="P:positive regulation of macroautophagy"/>
    <property type="evidence" value="ECO:0007669"/>
    <property type="project" value="TreeGrafter"/>
</dbReference>
<dbReference type="Gene3D" id="1.20.1290.10">
    <property type="entry name" value="AhpD-like"/>
    <property type="match status" value="1"/>
</dbReference>
<dbReference type="GO" id="GO:0005737">
    <property type="term" value="C:cytoplasm"/>
    <property type="evidence" value="ECO:0007669"/>
    <property type="project" value="UniProtKB-SubCell"/>
</dbReference>
<evidence type="ECO:0000313" key="7">
    <source>
        <dbReference type="Ensembl" id="ENSCCNP00000027442.1"/>
    </source>
</evidence>
<dbReference type="GO" id="GO:0070728">
    <property type="term" value="F:L-leucine binding"/>
    <property type="evidence" value="ECO:0007669"/>
    <property type="project" value="TreeGrafter"/>
</dbReference>
<dbReference type="GO" id="GO:0005634">
    <property type="term" value="C:nucleus"/>
    <property type="evidence" value="ECO:0007669"/>
    <property type="project" value="InterPro"/>
</dbReference>
<dbReference type="GO" id="GO:1901031">
    <property type="term" value="P:regulation of response to reactive oxygen species"/>
    <property type="evidence" value="ECO:0007669"/>
    <property type="project" value="InterPro"/>
</dbReference>
<keyword evidence="4" id="KW-0560">Oxidoreductase</keyword>
<dbReference type="GO" id="GO:0016684">
    <property type="term" value="F:oxidoreductase activity, acting on peroxide as acceptor"/>
    <property type="evidence" value="ECO:0007669"/>
    <property type="project" value="TreeGrafter"/>
</dbReference>
<sequence>MIVADSECRAELKGYLPFARGGVGGSGTGEVLREGAESLEHHLGLEALMSSGRVDNLAVVMGLHPDYLSSFWRLHYLLLHTDGPLASSWRHYIAIMAAARHQCSYLVGSHMAEFLQTGGDPEWLLGLHRAPEKLRKLSEINKLLAHRPWLITKEHIQALLKTGEHSWSLAELIQALVLLTHCHSLASFVFGCGILPEGDPEGSPAPQAPSPPSEQGSPPSGDPLSSSGGFEAARDVEALMERMRQLQESLLRDEGASQEEMESRFELEKSESLLVTPSADILEPSPHPDMLCFVEDPTFGYEDFTRRGTQAPPTFRAQDYTWEEHGYSLIQRLYPEGGQLLDEKFQAAYSLTYNTMAMHSGVDTSVLRRAIWNYIHCVFGIRYDDYNYGEVNQLLERNLKVYIKTVACYPEKTTRRMYNLFWRHFRHSEKVPWGRNQMEVDGPSQGQRQGTEANEGSSFTLSCQLGHLGLLCWVQVLFHCVISDSIYSPEKWEDGCPLYSGFSGSLADLGSNHDTHSVVV</sequence>
<dbReference type="PANTHER" id="PTHR12474:SF2">
    <property type="entry name" value="SESTRIN-2"/>
    <property type="match status" value="1"/>
</dbReference>
<comment type="catalytic activity">
    <reaction evidence="5">
        <text>a hydroperoxide + L-cysteinyl-[protein] = S-hydroxy-L-cysteinyl-[protein] + an alcohol</text>
        <dbReference type="Rhea" id="RHEA:67124"/>
        <dbReference type="Rhea" id="RHEA-COMP:10131"/>
        <dbReference type="Rhea" id="RHEA-COMP:17193"/>
        <dbReference type="ChEBI" id="CHEBI:29950"/>
        <dbReference type="ChEBI" id="CHEBI:30879"/>
        <dbReference type="ChEBI" id="CHEBI:35924"/>
        <dbReference type="ChEBI" id="CHEBI:61973"/>
    </reaction>
    <physiologicalReaction direction="left-to-right" evidence="5">
        <dbReference type="Rhea" id="RHEA:67125"/>
    </physiologicalReaction>
</comment>
<feature type="region of interest" description="Disordered" evidence="6">
    <location>
        <begin position="250"/>
        <end position="269"/>
    </location>
</feature>
<evidence type="ECO:0000256" key="2">
    <source>
        <dbReference type="ARBA" id="ARBA00008350"/>
    </source>
</evidence>
<evidence type="ECO:0000256" key="1">
    <source>
        <dbReference type="ARBA" id="ARBA00004496"/>
    </source>
</evidence>
<evidence type="ECO:0000256" key="6">
    <source>
        <dbReference type="SAM" id="MobiDB-lite"/>
    </source>
</evidence>
<accession>A0A8C0XJA5</accession>
<dbReference type="GO" id="GO:0071233">
    <property type="term" value="P:cellular response to L-leucine"/>
    <property type="evidence" value="ECO:0007669"/>
    <property type="project" value="TreeGrafter"/>
</dbReference>
<dbReference type="FunFam" id="1.20.1290.10:FF:000001">
    <property type="entry name" value="Sestrin 1"/>
    <property type="match status" value="1"/>
</dbReference>